<name>A0A8T2VJ86_CERRI</name>
<sequence>MGISDEANFFCTDVPPPTCETRSRASFFSYKFQGLLASTFVSESSCVPLGSPLSKDQYHYPASNPPISSVSSLSFATLKFSTKQLSCDQHNDCNIVAVMRKAGWSFGGSVR</sequence>
<reference evidence="1" key="1">
    <citation type="submission" date="2021-08" db="EMBL/GenBank/DDBJ databases">
        <title>WGS assembly of Ceratopteris richardii.</title>
        <authorList>
            <person name="Marchant D.B."/>
            <person name="Chen G."/>
            <person name="Jenkins J."/>
            <person name="Shu S."/>
            <person name="Leebens-Mack J."/>
            <person name="Grimwood J."/>
            <person name="Schmutz J."/>
            <person name="Soltis P."/>
            <person name="Soltis D."/>
            <person name="Chen Z.-H."/>
        </authorList>
    </citation>
    <scope>NUCLEOTIDE SEQUENCE</scope>
    <source>
        <strain evidence="1">Whitten #5841</strain>
        <tissue evidence="1">Leaf</tissue>
    </source>
</reference>
<dbReference type="AlphaFoldDB" id="A0A8T2VJ86"/>
<gene>
    <name evidence="1" type="ORF">KP509_02G081400</name>
</gene>
<accession>A0A8T2VJ86</accession>
<dbReference type="EMBL" id="CM035407">
    <property type="protein sequence ID" value="KAH7444529.1"/>
    <property type="molecule type" value="Genomic_DNA"/>
</dbReference>
<evidence type="ECO:0000313" key="1">
    <source>
        <dbReference type="EMBL" id="KAH7444529.1"/>
    </source>
</evidence>
<comment type="caution">
    <text evidence="1">The sequence shown here is derived from an EMBL/GenBank/DDBJ whole genome shotgun (WGS) entry which is preliminary data.</text>
</comment>
<proteinExistence type="predicted"/>
<organism evidence="1 2">
    <name type="scientific">Ceratopteris richardii</name>
    <name type="common">Triangle waterfern</name>
    <dbReference type="NCBI Taxonomy" id="49495"/>
    <lineage>
        <taxon>Eukaryota</taxon>
        <taxon>Viridiplantae</taxon>
        <taxon>Streptophyta</taxon>
        <taxon>Embryophyta</taxon>
        <taxon>Tracheophyta</taxon>
        <taxon>Polypodiopsida</taxon>
        <taxon>Polypodiidae</taxon>
        <taxon>Polypodiales</taxon>
        <taxon>Pteridineae</taxon>
        <taxon>Pteridaceae</taxon>
        <taxon>Parkerioideae</taxon>
        <taxon>Ceratopteris</taxon>
    </lineage>
</organism>
<evidence type="ECO:0000313" key="2">
    <source>
        <dbReference type="Proteomes" id="UP000825935"/>
    </source>
</evidence>
<protein>
    <submittedName>
        <fullName evidence="1">Uncharacterized protein</fullName>
    </submittedName>
</protein>
<dbReference type="Proteomes" id="UP000825935">
    <property type="component" value="Chromosome 2"/>
</dbReference>
<keyword evidence="2" id="KW-1185">Reference proteome</keyword>